<dbReference type="PANTHER" id="PTHR43806:SF67">
    <property type="entry name" value="EGF-LIKE DOMAIN-CONTAINING PROTEIN"/>
    <property type="match status" value="1"/>
</dbReference>
<keyword evidence="9" id="KW-1185">Reference proteome</keyword>
<evidence type="ECO:0000259" key="7">
    <source>
        <dbReference type="Pfam" id="PF00082"/>
    </source>
</evidence>
<dbReference type="AlphaFoldDB" id="A0A1D2MY66"/>
<dbReference type="PANTHER" id="PTHR43806">
    <property type="entry name" value="PEPTIDASE S8"/>
    <property type="match status" value="1"/>
</dbReference>
<evidence type="ECO:0000256" key="4">
    <source>
        <dbReference type="ARBA" id="ARBA00022825"/>
    </source>
</evidence>
<dbReference type="OMA" id="ARWIACK"/>
<feature type="domain" description="Peptidase S8/S53" evidence="7">
    <location>
        <begin position="168"/>
        <end position="424"/>
    </location>
</feature>
<keyword evidence="6" id="KW-0732">Signal</keyword>
<dbReference type="InterPro" id="IPR023828">
    <property type="entry name" value="Peptidase_S8_Ser-AS"/>
</dbReference>
<feature type="active site" description="Charge relay system" evidence="5">
    <location>
        <position position="177"/>
    </location>
</feature>
<proteinExistence type="inferred from homology"/>
<dbReference type="PRINTS" id="PR00723">
    <property type="entry name" value="SUBTILISIN"/>
</dbReference>
<evidence type="ECO:0000256" key="2">
    <source>
        <dbReference type="ARBA" id="ARBA00022670"/>
    </source>
</evidence>
<comment type="caution">
    <text evidence="8">The sequence shown here is derived from an EMBL/GenBank/DDBJ whole genome shotgun (WGS) entry which is preliminary data.</text>
</comment>
<name>A0A1D2MY66_ORCCI</name>
<feature type="chain" id="PRO_5008904734" evidence="6">
    <location>
        <begin position="17"/>
        <end position="457"/>
    </location>
</feature>
<dbReference type="InterPro" id="IPR000209">
    <property type="entry name" value="Peptidase_S8/S53_dom"/>
</dbReference>
<protein>
    <submittedName>
        <fullName evidence="8">Bacillopeptidase F</fullName>
    </submittedName>
</protein>
<feature type="active site" description="Charge relay system" evidence="5">
    <location>
        <position position="213"/>
    </location>
</feature>
<keyword evidence="2 5" id="KW-0645">Protease</keyword>
<dbReference type="GO" id="GO:0006508">
    <property type="term" value="P:proteolysis"/>
    <property type="evidence" value="ECO:0007669"/>
    <property type="project" value="UniProtKB-KW"/>
</dbReference>
<dbReference type="Pfam" id="PF00082">
    <property type="entry name" value="Peptidase_S8"/>
    <property type="match status" value="1"/>
</dbReference>
<evidence type="ECO:0000256" key="6">
    <source>
        <dbReference type="SAM" id="SignalP"/>
    </source>
</evidence>
<accession>A0A1D2MY66</accession>
<dbReference type="InterPro" id="IPR036852">
    <property type="entry name" value="Peptidase_S8/S53_dom_sf"/>
</dbReference>
<dbReference type="EMBL" id="LJIJ01000391">
    <property type="protein sequence ID" value="ODM97993.1"/>
    <property type="molecule type" value="Genomic_DNA"/>
</dbReference>
<dbReference type="InterPro" id="IPR050131">
    <property type="entry name" value="Peptidase_S8_subtilisin-like"/>
</dbReference>
<dbReference type="Gene3D" id="3.40.50.200">
    <property type="entry name" value="Peptidase S8/S53 domain"/>
    <property type="match status" value="1"/>
</dbReference>
<keyword evidence="4 5" id="KW-0720">Serine protease</keyword>
<organism evidence="8 9">
    <name type="scientific">Orchesella cincta</name>
    <name type="common">Springtail</name>
    <name type="synonym">Podura cincta</name>
    <dbReference type="NCBI Taxonomy" id="48709"/>
    <lineage>
        <taxon>Eukaryota</taxon>
        <taxon>Metazoa</taxon>
        <taxon>Ecdysozoa</taxon>
        <taxon>Arthropoda</taxon>
        <taxon>Hexapoda</taxon>
        <taxon>Collembola</taxon>
        <taxon>Entomobryomorpha</taxon>
        <taxon>Entomobryoidea</taxon>
        <taxon>Orchesellidae</taxon>
        <taxon>Orchesellinae</taxon>
        <taxon>Orchesella</taxon>
    </lineage>
</organism>
<sequence>MIQKALILAIVGLALAAPSTKVEESLARTLKSEGTANIFVTFSGGNKAALRRVEVLKFANRANKISHLVQNLKDLAKSTQKNALALLTTRTVSFRQFWASNELYVKGASVELVNSLAALPEVREIREELIITLEPVPSDDEEIVPLAEWNIEKIEAPSAWALPGGNNGIGVVVSNIDTGVRYTHEALRANYRERYGWFDPYDGTSLPSDANGHGTHTMGTLVGAGGIGVSPGAQWVACRGCGDFSCTEEALKRCGEWVLCPTLANGESEDCSQAPQVVSNSWGGGQGNAFYNDIISAWKSAEIIPVFAIGNSGPSCGSANSPADQDDIIAVGSTTSGDVISGSSSAGPSLEGRLKPDISAPGNLIRSAWSTSDTAYQTISGTSMATPHVAGAAALLLSMNPNLTYSQVKELLENNADRNLQDTGANCGGIPSTEFPNNQYGHGRVNARKALEAAING</sequence>
<evidence type="ECO:0000256" key="5">
    <source>
        <dbReference type="PROSITE-ProRule" id="PRU01240"/>
    </source>
</evidence>
<dbReference type="InterPro" id="IPR015500">
    <property type="entry name" value="Peptidase_S8_subtilisin-rel"/>
</dbReference>
<evidence type="ECO:0000256" key="1">
    <source>
        <dbReference type="ARBA" id="ARBA00011073"/>
    </source>
</evidence>
<dbReference type="Proteomes" id="UP000094527">
    <property type="component" value="Unassembled WGS sequence"/>
</dbReference>
<dbReference type="OrthoDB" id="7775224at2759"/>
<comment type="similarity">
    <text evidence="1 5">Belongs to the peptidase S8 family.</text>
</comment>
<keyword evidence="3 5" id="KW-0378">Hydrolase</keyword>
<gene>
    <name evidence="8" type="ORF">Ocin01_08692</name>
</gene>
<dbReference type="STRING" id="48709.A0A1D2MY66"/>
<dbReference type="PROSITE" id="PS00138">
    <property type="entry name" value="SUBTILASE_SER"/>
    <property type="match status" value="1"/>
</dbReference>
<dbReference type="SUPFAM" id="SSF52743">
    <property type="entry name" value="Subtilisin-like"/>
    <property type="match status" value="1"/>
</dbReference>
<evidence type="ECO:0000256" key="3">
    <source>
        <dbReference type="ARBA" id="ARBA00022801"/>
    </source>
</evidence>
<evidence type="ECO:0000313" key="9">
    <source>
        <dbReference type="Proteomes" id="UP000094527"/>
    </source>
</evidence>
<reference evidence="8 9" key="1">
    <citation type="journal article" date="2016" name="Genome Biol. Evol.">
        <title>Gene Family Evolution Reflects Adaptation to Soil Environmental Stressors in the Genome of the Collembolan Orchesella cincta.</title>
        <authorList>
            <person name="Faddeeva-Vakhrusheva A."/>
            <person name="Derks M.F."/>
            <person name="Anvar S.Y."/>
            <person name="Agamennone V."/>
            <person name="Suring W."/>
            <person name="Smit S."/>
            <person name="van Straalen N.M."/>
            <person name="Roelofs D."/>
        </authorList>
    </citation>
    <scope>NUCLEOTIDE SEQUENCE [LARGE SCALE GENOMIC DNA]</scope>
    <source>
        <tissue evidence="8">Mixed pool</tissue>
    </source>
</reference>
<evidence type="ECO:0000313" key="8">
    <source>
        <dbReference type="EMBL" id="ODM97993.1"/>
    </source>
</evidence>
<dbReference type="GO" id="GO:0004252">
    <property type="term" value="F:serine-type endopeptidase activity"/>
    <property type="evidence" value="ECO:0007669"/>
    <property type="project" value="UniProtKB-UniRule"/>
</dbReference>
<feature type="signal peptide" evidence="6">
    <location>
        <begin position="1"/>
        <end position="16"/>
    </location>
</feature>
<feature type="active site" description="Charge relay system" evidence="5">
    <location>
        <position position="383"/>
    </location>
</feature>
<dbReference type="PROSITE" id="PS51892">
    <property type="entry name" value="SUBTILASE"/>
    <property type="match status" value="1"/>
</dbReference>